<keyword evidence="1" id="KW-0145">Chemotaxis</keyword>
<dbReference type="SMART" id="SM00283">
    <property type="entry name" value="MA"/>
    <property type="match status" value="1"/>
</dbReference>
<keyword evidence="6" id="KW-1185">Reference proteome</keyword>
<protein>
    <submittedName>
        <fullName evidence="5">Methyl-accepting chemotaxis protein</fullName>
    </submittedName>
</protein>
<feature type="domain" description="Methyl-accepting transducer" evidence="4">
    <location>
        <begin position="23"/>
        <end position="266"/>
    </location>
</feature>
<dbReference type="PANTHER" id="PTHR43531">
    <property type="entry name" value="PROTEIN ICFG"/>
    <property type="match status" value="1"/>
</dbReference>
<gene>
    <name evidence="5" type="ORF">SAMN05421688_0970</name>
</gene>
<dbReference type="SUPFAM" id="SSF58104">
    <property type="entry name" value="Methyl-accepting chemotaxis protein (MCP) signaling domain"/>
    <property type="match status" value="1"/>
</dbReference>
<proteinExistence type="inferred from homology"/>
<evidence type="ECO:0000256" key="1">
    <source>
        <dbReference type="ARBA" id="ARBA00022500"/>
    </source>
</evidence>
<dbReference type="InterPro" id="IPR004089">
    <property type="entry name" value="MCPsignal_dom"/>
</dbReference>
<reference evidence="5 6" key="1">
    <citation type="submission" date="2016-10" db="EMBL/GenBank/DDBJ databases">
        <authorList>
            <person name="de Groot N.N."/>
        </authorList>
    </citation>
    <scope>NUCLEOTIDE SEQUENCE [LARGE SCALE GENOMIC DNA]</scope>
    <source>
        <strain evidence="5 6">DSM 29316</strain>
    </source>
</reference>
<dbReference type="EMBL" id="FOJU01000001">
    <property type="protein sequence ID" value="SFA79696.1"/>
    <property type="molecule type" value="Genomic_DNA"/>
</dbReference>
<dbReference type="GO" id="GO:0005886">
    <property type="term" value="C:plasma membrane"/>
    <property type="evidence" value="ECO:0007669"/>
    <property type="project" value="TreeGrafter"/>
</dbReference>
<evidence type="ECO:0000256" key="3">
    <source>
        <dbReference type="PROSITE-ProRule" id="PRU00284"/>
    </source>
</evidence>
<evidence type="ECO:0000313" key="5">
    <source>
        <dbReference type="EMBL" id="SFA79696.1"/>
    </source>
</evidence>
<dbReference type="Gene3D" id="1.10.287.950">
    <property type="entry name" value="Methyl-accepting chemotaxis protein"/>
    <property type="match status" value="1"/>
</dbReference>
<dbReference type="Proteomes" id="UP000198796">
    <property type="component" value="Unassembled WGS sequence"/>
</dbReference>
<keyword evidence="3" id="KW-0807">Transducer</keyword>
<dbReference type="Pfam" id="PF00015">
    <property type="entry name" value="MCPsignal"/>
    <property type="match status" value="1"/>
</dbReference>
<sequence length="468" mass="50161">MTAAPILAEESQPDDNLSAIVHAGAELGYDIVDLAGFLDEIDDSSQEQDSVINHIHQTASQLAEGNRRVRGAIAGVIETAEDMTSKVESSLENLTSNSARVEEVASWVQSVAGQMEQVSEALGKVQAHTAQISDIATQVNILAINAKIEAARAGTAGRGFAVVAEEVNELSNRTATAAERIGESIGTLASWISGMKFEAGRIGDDAAQVQESSGVVQSTLMGMDTAARETKDRAHEIGAQASTVRDAIDGFMPAFEQMKASATGMAAQITSARDRTHKLIDKGELVLQRGVAAGGGSADDIFIRTVQHDADRIAEIFETALAQNEIDIHGLFSTDYRPIPGTNPQQVITPVTRITDKYLPPILEAALENPKVVFCAAVDQNGYLPTHNRKFSHPQGDDPVVNAGQSRNRRIFDDRVGLKAGRSTAPFLLQVYRRDMGGGVFKMMKDLSAPIVANGRHWGGLRLAYTFD</sequence>
<name>A0A1I0VVI4_9RHOB</name>
<comment type="similarity">
    <text evidence="2">Belongs to the methyl-accepting chemotaxis (MCP) protein family.</text>
</comment>
<dbReference type="PANTHER" id="PTHR43531:SF11">
    <property type="entry name" value="METHYL-ACCEPTING CHEMOTAXIS PROTEIN 3"/>
    <property type="match status" value="1"/>
</dbReference>
<dbReference type="AlphaFoldDB" id="A0A1I0VVI4"/>
<organism evidence="5 6">
    <name type="scientific">Poseidonocella pacifica</name>
    <dbReference type="NCBI Taxonomy" id="871651"/>
    <lineage>
        <taxon>Bacteria</taxon>
        <taxon>Pseudomonadati</taxon>
        <taxon>Pseudomonadota</taxon>
        <taxon>Alphaproteobacteria</taxon>
        <taxon>Rhodobacterales</taxon>
        <taxon>Roseobacteraceae</taxon>
        <taxon>Poseidonocella</taxon>
    </lineage>
</organism>
<evidence type="ECO:0000259" key="4">
    <source>
        <dbReference type="PROSITE" id="PS50111"/>
    </source>
</evidence>
<evidence type="ECO:0000313" key="6">
    <source>
        <dbReference type="Proteomes" id="UP000198796"/>
    </source>
</evidence>
<dbReference type="GO" id="GO:0006935">
    <property type="term" value="P:chemotaxis"/>
    <property type="evidence" value="ECO:0007669"/>
    <property type="project" value="UniProtKB-KW"/>
</dbReference>
<dbReference type="STRING" id="871651.SAMN05421688_0970"/>
<dbReference type="InterPro" id="IPR051310">
    <property type="entry name" value="MCP_chemotaxis"/>
</dbReference>
<evidence type="ECO:0000256" key="2">
    <source>
        <dbReference type="ARBA" id="ARBA00029447"/>
    </source>
</evidence>
<accession>A0A1I0VVI4</accession>
<dbReference type="PROSITE" id="PS50111">
    <property type="entry name" value="CHEMOTAXIS_TRANSDUC_2"/>
    <property type="match status" value="1"/>
</dbReference>
<dbReference type="GO" id="GO:0007165">
    <property type="term" value="P:signal transduction"/>
    <property type="evidence" value="ECO:0007669"/>
    <property type="project" value="UniProtKB-KW"/>
</dbReference>
<dbReference type="RefSeq" id="WP_092061071.1">
    <property type="nucleotide sequence ID" value="NZ_FOJU01000001.1"/>
</dbReference>
<dbReference type="GO" id="GO:0004888">
    <property type="term" value="F:transmembrane signaling receptor activity"/>
    <property type="evidence" value="ECO:0007669"/>
    <property type="project" value="TreeGrafter"/>
</dbReference>
<dbReference type="OrthoDB" id="2489132at2"/>